<gene>
    <name evidence="2" type="ORF">M407DRAFT_106199</name>
</gene>
<evidence type="ECO:0000313" key="3">
    <source>
        <dbReference type="Proteomes" id="UP000054248"/>
    </source>
</evidence>
<reference evidence="2 3" key="1">
    <citation type="submission" date="2014-04" db="EMBL/GenBank/DDBJ databases">
        <authorList>
            <consortium name="DOE Joint Genome Institute"/>
            <person name="Kuo A."/>
            <person name="Girlanda M."/>
            <person name="Perotto S."/>
            <person name="Kohler A."/>
            <person name="Nagy L.G."/>
            <person name="Floudas D."/>
            <person name="Copeland A."/>
            <person name="Barry K.W."/>
            <person name="Cichocki N."/>
            <person name="Veneault-Fourrey C."/>
            <person name="LaButti K."/>
            <person name="Lindquist E.A."/>
            <person name="Lipzen A."/>
            <person name="Lundell T."/>
            <person name="Morin E."/>
            <person name="Murat C."/>
            <person name="Sun H."/>
            <person name="Tunlid A."/>
            <person name="Henrissat B."/>
            <person name="Grigoriev I.V."/>
            <person name="Hibbett D.S."/>
            <person name="Martin F."/>
            <person name="Nordberg H.P."/>
            <person name="Cantor M.N."/>
            <person name="Hua S.X."/>
        </authorList>
    </citation>
    <scope>NUCLEOTIDE SEQUENCE [LARGE SCALE GENOMIC DNA]</scope>
    <source>
        <strain evidence="2 3">MUT 4182</strain>
    </source>
</reference>
<dbReference type="Proteomes" id="UP000054248">
    <property type="component" value="Unassembled WGS sequence"/>
</dbReference>
<proteinExistence type="predicted"/>
<dbReference type="EMBL" id="KN823072">
    <property type="protein sequence ID" value="KIO23940.1"/>
    <property type="molecule type" value="Genomic_DNA"/>
</dbReference>
<feature type="region of interest" description="Disordered" evidence="1">
    <location>
        <begin position="45"/>
        <end position="83"/>
    </location>
</feature>
<dbReference type="HOGENOM" id="CLU_2544264_0_0_1"/>
<keyword evidence="3" id="KW-1185">Reference proteome</keyword>
<evidence type="ECO:0000313" key="2">
    <source>
        <dbReference type="EMBL" id="KIO23940.1"/>
    </source>
</evidence>
<name>A0A0C3Q4M6_9AGAM</name>
<sequence length="83" mass="9513">MVCRTMIRIYVRSKLTRLQGKRLASTASTPSSRCSGQIIGHRYVRRDNTTLRKHHERNTPLIADPRPSCNSKSHTSVSDQVHR</sequence>
<accession>A0A0C3Q4M6</accession>
<protein>
    <submittedName>
        <fullName evidence="2">Uncharacterized protein</fullName>
    </submittedName>
</protein>
<feature type="compositionally biased region" description="Polar residues" evidence="1">
    <location>
        <begin position="68"/>
        <end position="83"/>
    </location>
</feature>
<dbReference type="AlphaFoldDB" id="A0A0C3Q4M6"/>
<organism evidence="2 3">
    <name type="scientific">Tulasnella calospora MUT 4182</name>
    <dbReference type="NCBI Taxonomy" id="1051891"/>
    <lineage>
        <taxon>Eukaryota</taxon>
        <taxon>Fungi</taxon>
        <taxon>Dikarya</taxon>
        <taxon>Basidiomycota</taxon>
        <taxon>Agaricomycotina</taxon>
        <taxon>Agaricomycetes</taxon>
        <taxon>Cantharellales</taxon>
        <taxon>Tulasnellaceae</taxon>
        <taxon>Tulasnella</taxon>
    </lineage>
</organism>
<evidence type="ECO:0000256" key="1">
    <source>
        <dbReference type="SAM" id="MobiDB-lite"/>
    </source>
</evidence>
<reference evidence="3" key="2">
    <citation type="submission" date="2015-01" db="EMBL/GenBank/DDBJ databases">
        <title>Evolutionary Origins and Diversification of the Mycorrhizal Mutualists.</title>
        <authorList>
            <consortium name="DOE Joint Genome Institute"/>
            <consortium name="Mycorrhizal Genomics Consortium"/>
            <person name="Kohler A."/>
            <person name="Kuo A."/>
            <person name="Nagy L.G."/>
            <person name="Floudas D."/>
            <person name="Copeland A."/>
            <person name="Barry K.W."/>
            <person name="Cichocki N."/>
            <person name="Veneault-Fourrey C."/>
            <person name="LaButti K."/>
            <person name="Lindquist E.A."/>
            <person name="Lipzen A."/>
            <person name="Lundell T."/>
            <person name="Morin E."/>
            <person name="Murat C."/>
            <person name="Riley R."/>
            <person name="Ohm R."/>
            <person name="Sun H."/>
            <person name="Tunlid A."/>
            <person name="Henrissat B."/>
            <person name="Grigoriev I.V."/>
            <person name="Hibbett D.S."/>
            <person name="Martin F."/>
        </authorList>
    </citation>
    <scope>NUCLEOTIDE SEQUENCE [LARGE SCALE GENOMIC DNA]</scope>
    <source>
        <strain evidence="3">MUT 4182</strain>
    </source>
</reference>